<dbReference type="Proteomes" id="UP001271769">
    <property type="component" value="Unassembled WGS sequence"/>
</dbReference>
<keyword evidence="5" id="KW-1185">Reference proteome</keyword>
<accession>A0ABU5E5Q6</accession>
<dbReference type="PANTHER" id="PTHR43877">
    <property type="entry name" value="AMINOALKYLPHOSPHONATE N-ACETYLTRANSFERASE-RELATED-RELATED"/>
    <property type="match status" value="1"/>
</dbReference>
<gene>
    <name evidence="4" type="ORF">SMD31_19910</name>
</gene>
<dbReference type="RefSeq" id="WP_320502687.1">
    <property type="nucleotide sequence ID" value="NZ_JAXCLX010000004.1"/>
</dbReference>
<name>A0ABU5E5Q6_9PROT</name>
<dbReference type="InterPro" id="IPR000182">
    <property type="entry name" value="GNAT_dom"/>
</dbReference>
<feature type="domain" description="N-acetyltransferase" evidence="3">
    <location>
        <begin position="3"/>
        <end position="141"/>
    </location>
</feature>
<dbReference type="EMBL" id="JAXCLX010000004">
    <property type="protein sequence ID" value="MDY0874216.1"/>
    <property type="molecule type" value="Genomic_DNA"/>
</dbReference>
<dbReference type="CDD" id="cd04301">
    <property type="entry name" value="NAT_SF"/>
    <property type="match status" value="1"/>
</dbReference>
<proteinExistence type="predicted"/>
<dbReference type="EC" id="2.3.1.-" evidence="4"/>
<reference evidence="4 5" key="1">
    <citation type="journal article" date="2013" name="Antonie Van Leeuwenhoek">
        <title>Dongia rigui sp. nov., isolated from freshwater of a large wetland in Korea.</title>
        <authorList>
            <person name="Baik K.S."/>
            <person name="Hwang Y.M."/>
            <person name="Choi J.S."/>
            <person name="Kwon J."/>
            <person name="Seong C.N."/>
        </authorList>
    </citation>
    <scope>NUCLEOTIDE SEQUENCE [LARGE SCALE GENOMIC DNA]</scope>
    <source>
        <strain evidence="4 5">04SU4-P</strain>
    </source>
</reference>
<keyword evidence="1 4" id="KW-0808">Transferase</keyword>
<dbReference type="Gene3D" id="3.40.630.30">
    <property type="match status" value="1"/>
</dbReference>
<evidence type="ECO:0000256" key="2">
    <source>
        <dbReference type="ARBA" id="ARBA00023315"/>
    </source>
</evidence>
<dbReference type="GO" id="GO:0016746">
    <property type="term" value="F:acyltransferase activity"/>
    <property type="evidence" value="ECO:0007669"/>
    <property type="project" value="UniProtKB-KW"/>
</dbReference>
<evidence type="ECO:0000313" key="5">
    <source>
        <dbReference type="Proteomes" id="UP001271769"/>
    </source>
</evidence>
<evidence type="ECO:0000256" key="1">
    <source>
        <dbReference type="ARBA" id="ARBA00022679"/>
    </source>
</evidence>
<dbReference type="Pfam" id="PF00583">
    <property type="entry name" value="Acetyltransf_1"/>
    <property type="match status" value="1"/>
</dbReference>
<sequence length="145" mass="16011">MTIAVRRAGLADQAACIRIFVETVTATFPHEPDAGKTAAAYADSVIGEEQWVALIDDQIVGYISVYWPTNFIHSLYIVPGFQGRGAGRALLDEVRKRAKGDLELKTDKANARAFAFYRQLGWRVVGEGMAATGPWWRLRWAGGIL</sequence>
<organism evidence="4 5">
    <name type="scientific">Dongia rigui</name>
    <dbReference type="NCBI Taxonomy" id="940149"/>
    <lineage>
        <taxon>Bacteria</taxon>
        <taxon>Pseudomonadati</taxon>
        <taxon>Pseudomonadota</taxon>
        <taxon>Alphaproteobacteria</taxon>
        <taxon>Rhodospirillales</taxon>
        <taxon>Dongiaceae</taxon>
        <taxon>Dongia</taxon>
    </lineage>
</organism>
<keyword evidence="2 4" id="KW-0012">Acyltransferase</keyword>
<evidence type="ECO:0000259" key="3">
    <source>
        <dbReference type="PROSITE" id="PS51186"/>
    </source>
</evidence>
<dbReference type="SUPFAM" id="SSF55729">
    <property type="entry name" value="Acyl-CoA N-acyltransferases (Nat)"/>
    <property type="match status" value="1"/>
</dbReference>
<dbReference type="InterPro" id="IPR050832">
    <property type="entry name" value="Bact_Acetyltransf"/>
</dbReference>
<protein>
    <submittedName>
        <fullName evidence="4">GNAT family N-acetyltransferase</fullName>
        <ecNumber evidence="4">2.3.1.-</ecNumber>
    </submittedName>
</protein>
<dbReference type="InterPro" id="IPR016181">
    <property type="entry name" value="Acyl_CoA_acyltransferase"/>
</dbReference>
<evidence type="ECO:0000313" key="4">
    <source>
        <dbReference type="EMBL" id="MDY0874216.1"/>
    </source>
</evidence>
<comment type="caution">
    <text evidence="4">The sequence shown here is derived from an EMBL/GenBank/DDBJ whole genome shotgun (WGS) entry which is preliminary data.</text>
</comment>
<dbReference type="PROSITE" id="PS51186">
    <property type="entry name" value="GNAT"/>
    <property type="match status" value="1"/>
</dbReference>